<gene>
    <name evidence="3" type="ORF">BN996_02768</name>
</gene>
<dbReference type="AlphaFoldDB" id="A0A0D6JUL0"/>
<dbReference type="PANTHER" id="PTHR43048">
    <property type="entry name" value="METHYLMALONYL-COA EPIMERASE"/>
    <property type="match status" value="1"/>
</dbReference>
<dbReference type="Gene3D" id="3.10.180.10">
    <property type="entry name" value="2,3-Dihydroxybiphenyl 1,2-Dioxygenase, domain 1"/>
    <property type="match status" value="1"/>
</dbReference>
<accession>A0A0D6JUL0</accession>
<dbReference type="GO" id="GO:0046872">
    <property type="term" value="F:metal ion binding"/>
    <property type="evidence" value="ECO:0007669"/>
    <property type="project" value="UniProtKB-KW"/>
</dbReference>
<protein>
    <submittedName>
        <fullName evidence="3">Glyoxalase I</fullName>
    </submittedName>
</protein>
<dbReference type="OrthoDB" id="358887at2157"/>
<dbReference type="InterPro" id="IPR037523">
    <property type="entry name" value="VOC_core"/>
</dbReference>
<dbReference type="InterPro" id="IPR029068">
    <property type="entry name" value="Glyas_Bleomycin-R_OHBP_Dase"/>
</dbReference>
<dbReference type="PROSITE" id="PS51819">
    <property type="entry name" value="VOC"/>
    <property type="match status" value="1"/>
</dbReference>
<keyword evidence="1" id="KW-0479">Metal-binding</keyword>
<sequence length="124" mass="13454">MGLIHTALVVSDIDATLDFYADLGLEQTNEFELDGVRNVYVGSDDTDMELQFKYDPTSAARVEPAGIDHVAVEVADADRAFEDIVEAQSPEVVKPPVDIDPANARAAFVKDPDGYVVELVALED</sequence>
<dbReference type="Pfam" id="PF00903">
    <property type="entry name" value="Glyoxalase"/>
    <property type="match status" value="1"/>
</dbReference>
<reference evidence="4" key="1">
    <citation type="submission" date="2015-03" db="EMBL/GenBank/DDBJ databases">
        <authorList>
            <person name="Urmite Genomes"/>
        </authorList>
    </citation>
    <scope>NUCLEOTIDE SEQUENCE [LARGE SCALE GENOMIC DNA]</scope>
    <source>
        <strain evidence="4">Arc-Hr</strain>
    </source>
</reference>
<evidence type="ECO:0000313" key="3">
    <source>
        <dbReference type="EMBL" id="CQR51463.1"/>
    </source>
</evidence>
<name>A0A0D6JUL0_9EURY</name>
<dbReference type="PROSITE" id="PS00934">
    <property type="entry name" value="GLYOXALASE_I_1"/>
    <property type="match status" value="1"/>
</dbReference>
<dbReference type="GO" id="GO:0004493">
    <property type="term" value="F:methylmalonyl-CoA epimerase activity"/>
    <property type="evidence" value="ECO:0007669"/>
    <property type="project" value="TreeGrafter"/>
</dbReference>
<dbReference type="InterPro" id="IPR051785">
    <property type="entry name" value="MMCE/EMCE_epimerase"/>
</dbReference>
<dbReference type="RefSeq" id="WP_089779804.1">
    <property type="nucleotide sequence ID" value="NZ_CABLRR010000002.1"/>
</dbReference>
<dbReference type="SUPFAM" id="SSF54593">
    <property type="entry name" value="Glyoxalase/Bleomycin resistance protein/Dihydroxybiphenyl dioxygenase"/>
    <property type="match status" value="1"/>
</dbReference>
<dbReference type="EMBL" id="CSTE01000002">
    <property type="protein sequence ID" value="CQR51463.1"/>
    <property type="molecule type" value="Genomic_DNA"/>
</dbReference>
<dbReference type="PANTHER" id="PTHR43048:SF5">
    <property type="entry name" value="BLR5325 PROTEIN"/>
    <property type="match status" value="1"/>
</dbReference>
<dbReference type="GO" id="GO:0004462">
    <property type="term" value="F:lactoylglutathione lyase activity"/>
    <property type="evidence" value="ECO:0007669"/>
    <property type="project" value="InterPro"/>
</dbReference>
<evidence type="ECO:0000313" key="4">
    <source>
        <dbReference type="Proteomes" id="UP000198902"/>
    </source>
</evidence>
<organism evidence="3 4">
    <name type="scientific">Haloferax massiliensis</name>
    <dbReference type="NCBI Taxonomy" id="1476858"/>
    <lineage>
        <taxon>Archaea</taxon>
        <taxon>Methanobacteriati</taxon>
        <taxon>Methanobacteriota</taxon>
        <taxon>Stenosarchaea group</taxon>
        <taxon>Halobacteria</taxon>
        <taxon>Halobacteriales</taxon>
        <taxon>Haloferacaceae</taxon>
        <taxon>Haloferax</taxon>
    </lineage>
</organism>
<dbReference type="InterPro" id="IPR018146">
    <property type="entry name" value="Glyoxalase_1_CS"/>
</dbReference>
<proteinExistence type="predicted"/>
<dbReference type="CDD" id="cd06587">
    <property type="entry name" value="VOC"/>
    <property type="match status" value="1"/>
</dbReference>
<dbReference type="GO" id="GO:0046491">
    <property type="term" value="P:L-methylmalonyl-CoA metabolic process"/>
    <property type="evidence" value="ECO:0007669"/>
    <property type="project" value="TreeGrafter"/>
</dbReference>
<dbReference type="Proteomes" id="UP000198902">
    <property type="component" value="Unassembled WGS sequence"/>
</dbReference>
<evidence type="ECO:0000259" key="2">
    <source>
        <dbReference type="PROSITE" id="PS51819"/>
    </source>
</evidence>
<feature type="domain" description="VOC" evidence="2">
    <location>
        <begin position="2"/>
        <end position="122"/>
    </location>
</feature>
<keyword evidence="4" id="KW-1185">Reference proteome</keyword>
<dbReference type="InterPro" id="IPR004360">
    <property type="entry name" value="Glyas_Fos-R_dOase_dom"/>
</dbReference>
<evidence type="ECO:0000256" key="1">
    <source>
        <dbReference type="ARBA" id="ARBA00022723"/>
    </source>
</evidence>